<sequence length="177" mass="20174">MAPSKYDSKQYWDDRFLNEDSFEWLASYSKLQPILDTAISKTARVLNLGCGNSYLPFDMYNSGYQSLDNMDFSATVIEKMVAKTEELYGAESPAIAAIRWTVQDALKMDNIEEGSWDAVIDKSTSDCIACMDTNGELLETLSRQLEFYALHGYLIVEKFLTDEEIDMYRDESELLAT</sequence>
<dbReference type="Proteomes" id="UP001150603">
    <property type="component" value="Unassembled WGS sequence"/>
</dbReference>
<protein>
    <submittedName>
        <fullName evidence="1">Uncharacterized protein</fullName>
    </submittedName>
</protein>
<gene>
    <name evidence="1" type="ORF">FBU59_001651</name>
</gene>
<reference evidence="1" key="1">
    <citation type="submission" date="2022-07" db="EMBL/GenBank/DDBJ databases">
        <title>Phylogenomic reconstructions and comparative analyses of Kickxellomycotina fungi.</title>
        <authorList>
            <person name="Reynolds N.K."/>
            <person name="Stajich J.E."/>
            <person name="Barry K."/>
            <person name="Grigoriev I.V."/>
            <person name="Crous P."/>
            <person name="Smith M.E."/>
        </authorList>
    </citation>
    <scope>NUCLEOTIDE SEQUENCE</scope>
    <source>
        <strain evidence="1">NRRL 5244</strain>
    </source>
</reference>
<comment type="caution">
    <text evidence="1">The sequence shown here is derived from an EMBL/GenBank/DDBJ whole genome shotgun (WGS) entry which is preliminary data.</text>
</comment>
<organism evidence="1 2">
    <name type="scientific">Linderina macrospora</name>
    <dbReference type="NCBI Taxonomy" id="4868"/>
    <lineage>
        <taxon>Eukaryota</taxon>
        <taxon>Fungi</taxon>
        <taxon>Fungi incertae sedis</taxon>
        <taxon>Zoopagomycota</taxon>
        <taxon>Kickxellomycotina</taxon>
        <taxon>Kickxellomycetes</taxon>
        <taxon>Kickxellales</taxon>
        <taxon>Kickxellaceae</taxon>
        <taxon>Linderina</taxon>
    </lineage>
</organism>
<name>A0ACC1JDE0_9FUNG</name>
<evidence type="ECO:0000313" key="2">
    <source>
        <dbReference type="Proteomes" id="UP001150603"/>
    </source>
</evidence>
<dbReference type="EMBL" id="JANBPW010000776">
    <property type="protein sequence ID" value="KAJ1948316.1"/>
    <property type="molecule type" value="Genomic_DNA"/>
</dbReference>
<evidence type="ECO:0000313" key="1">
    <source>
        <dbReference type="EMBL" id="KAJ1948316.1"/>
    </source>
</evidence>
<proteinExistence type="predicted"/>
<accession>A0ACC1JDE0</accession>
<keyword evidence="2" id="KW-1185">Reference proteome</keyword>